<evidence type="ECO:0000313" key="3">
    <source>
        <dbReference type="EMBL" id="PPL16443.1"/>
    </source>
</evidence>
<dbReference type="InterPro" id="IPR017581">
    <property type="entry name" value="AtpR-like"/>
</dbReference>
<comment type="caution">
    <text evidence="3">The sequence shown here is derived from an EMBL/GenBank/DDBJ whole genome shotgun (WGS) entry which is preliminary data.</text>
</comment>
<keyword evidence="2" id="KW-0472">Membrane</keyword>
<feature type="transmembrane region" description="Helical" evidence="2">
    <location>
        <begin position="39"/>
        <end position="61"/>
    </location>
</feature>
<keyword evidence="4" id="KW-1185">Reference proteome</keyword>
<dbReference type="EMBL" id="MPZM01000015">
    <property type="protein sequence ID" value="PPL16443.1"/>
    <property type="molecule type" value="Genomic_DNA"/>
</dbReference>
<organism evidence="3 4">
    <name type="scientific">Oceanisphaera arctica</name>
    <dbReference type="NCBI Taxonomy" id="641510"/>
    <lineage>
        <taxon>Bacteria</taxon>
        <taxon>Pseudomonadati</taxon>
        <taxon>Pseudomonadota</taxon>
        <taxon>Gammaproteobacteria</taxon>
        <taxon>Aeromonadales</taxon>
        <taxon>Aeromonadaceae</taxon>
        <taxon>Oceanisphaera</taxon>
    </lineage>
</organism>
<keyword evidence="2" id="KW-1133">Transmembrane helix</keyword>
<dbReference type="AlphaFoldDB" id="A0A2P5TM39"/>
<dbReference type="NCBIfam" id="TIGR03165">
    <property type="entry name" value="F1F0_chp_2"/>
    <property type="match status" value="1"/>
</dbReference>
<evidence type="ECO:0000256" key="2">
    <source>
        <dbReference type="SAM" id="Phobius"/>
    </source>
</evidence>
<sequence>MSNTLMWAWSGGAGLALGLFFFGGLWWTVRRGVSSAHPALLFLASLLLRTSILLAGFYLVADSDWRRWLACLVGFVIGRLLLIRLIGPPGTRPIPSDTPSAQKDKGHAP</sequence>
<protein>
    <submittedName>
        <fullName evidence="3">ATP synthase subunit I</fullName>
    </submittedName>
</protein>
<feature type="transmembrane region" description="Helical" evidence="2">
    <location>
        <begin position="6"/>
        <end position="27"/>
    </location>
</feature>
<evidence type="ECO:0000313" key="4">
    <source>
        <dbReference type="Proteomes" id="UP000242231"/>
    </source>
</evidence>
<name>A0A2P5TM39_9GAMM</name>
<reference evidence="4" key="1">
    <citation type="submission" date="2016-11" db="EMBL/GenBank/DDBJ databases">
        <authorList>
            <person name="Sisinthy S."/>
            <person name="Ara S."/>
            <person name="Gundlapally S.R."/>
        </authorList>
    </citation>
    <scope>NUCLEOTIDE SEQUENCE [LARGE SCALE GENOMIC DNA]</scope>
    <source>
        <strain evidence="4">V1-41</strain>
    </source>
</reference>
<dbReference type="Proteomes" id="UP000242231">
    <property type="component" value="Unassembled WGS sequence"/>
</dbReference>
<evidence type="ECO:0000256" key="1">
    <source>
        <dbReference type="SAM" id="MobiDB-lite"/>
    </source>
</evidence>
<dbReference type="RefSeq" id="WP_104486375.1">
    <property type="nucleotide sequence ID" value="NZ_BMYB01000001.1"/>
</dbReference>
<feature type="transmembrane region" description="Helical" evidence="2">
    <location>
        <begin position="67"/>
        <end position="86"/>
    </location>
</feature>
<gene>
    <name evidence="3" type="ORF">UN63_08645</name>
</gene>
<keyword evidence="2" id="KW-0812">Transmembrane</keyword>
<feature type="region of interest" description="Disordered" evidence="1">
    <location>
        <begin position="88"/>
        <end position="109"/>
    </location>
</feature>
<proteinExistence type="predicted"/>
<dbReference type="Pfam" id="PF12966">
    <property type="entry name" value="AtpR"/>
    <property type="match status" value="1"/>
</dbReference>
<accession>A0A2P5TM39</accession>